<proteinExistence type="predicted"/>
<dbReference type="CDD" id="cd00022">
    <property type="entry name" value="BIR"/>
    <property type="match status" value="1"/>
</dbReference>
<keyword evidence="1" id="KW-0472">Membrane</keyword>
<dbReference type="PANTHER" id="PTHR10044:SF139">
    <property type="entry name" value="DEATH-ASSOCIATED INHIBITOR OF APOPTOSIS 2"/>
    <property type="match status" value="1"/>
</dbReference>
<name>A0ABQ7HWT8_9MICR</name>
<feature type="transmembrane region" description="Helical" evidence="1">
    <location>
        <begin position="49"/>
        <end position="69"/>
    </location>
</feature>
<accession>A0ABQ7HWT8</accession>
<evidence type="ECO:0000313" key="2">
    <source>
        <dbReference type="EMBL" id="KAF7682626.1"/>
    </source>
</evidence>
<dbReference type="Proteomes" id="UP001516464">
    <property type="component" value="Unassembled WGS sequence"/>
</dbReference>
<dbReference type="InterPro" id="IPR001370">
    <property type="entry name" value="BIR_rpt"/>
</dbReference>
<dbReference type="InterPro" id="IPR050784">
    <property type="entry name" value="IAP"/>
</dbReference>
<evidence type="ECO:0000256" key="1">
    <source>
        <dbReference type="SAM" id="Phobius"/>
    </source>
</evidence>
<sequence>MNEVIDNLGLIHYQVAKHIEYSNYETRLQSYIRWPERVKQTPEQLTTAGFFYCGNVIYYLLLLLLLLYYYSNNSIFKPGLLLLLLLLISQTGLSDHVRCYYCGNGLRNWESTDDVWVAHARWYPTCTFVISKKGLNFINEVEKKSKYFFFIKKTKKY</sequence>
<dbReference type="PROSITE" id="PS50143">
    <property type="entry name" value="BIR_REPEAT_2"/>
    <property type="match status" value="1"/>
</dbReference>
<protein>
    <submittedName>
        <fullName evidence="2">Inhibitor of apoptosis protein</fullName>
    </submittedName>
</protein>
<dbReference type="Gene3D" id="1.10.1170.10">
    <property type="entry name" value="Inhibitor Of Apoptosis Protein (2mihbC-IAP-1), Chain A"/>
    <property type="match status" value="1"/>
</dbReference>
<keyword evidence="1" id="KW-1133">Transmembrane helix</keyword>
<comment type="caution">
    <text evidence="2">The sequence shown here is derived from an EMBL/GenBank/DDBJ whole genome shotgun (WGS) entry which is preliminary data.</text>
</comment>
<reference evidence="2 3" key="1">
    <citation type="submission" date="2019-01" db="EMBL/GenBank/DDBJ databases">
        <title>Genomes sequencing and comparative genomics of infectious freshwater microsporidia, Cucumispora dikerogammari and Thelohania contejeani.</title>
        <authorList>
            <person name="Cormier A."/>
            <person name="Giraud I."/>
            <person name="Wattier R."/>
            <person name="Teixeira M."/>
            <person name="Grandjean F."/>
            <person name="Rigaud T."/>
            <person name="Cordaux R."/>
        </authorList>
    </citation>
    <scope>NUCLEOTIDE SEQUENCE [LARGE SCALE GENOMIC DNA]</scope>
    <source>
        <strain evidence="2">T1</strain>
        <tissue evidence="2">Spores</tissue>
    </source>
</reference>
<keyword evidence="1" id="KW-0812">Transmembrane</keyword>
<dbReference type="Pfam" id="PF00653">
    <property type="entry name" value="BIR"/>
    <property type="match status" value="1"/>
</dbReference>
<evidence type="ECO:0000313" key="3">
    <source>
        <dbReference type="Proteomes" id="UP001516464"/>
    </source>
</evidence>
<dbReference type="SMART" id="SM00238">
    <property type="entry name" value="BIR"/>
    <property type="match status" value="1"/>
</dbReference>
<gene>
    <name evidence="2" type="primary">ITA</name>
    <name evidence="2" type="ORF">TCON_2152</name>
</gene>
<dbReference type="SUPFAM" id="SSF57924">
    <property type="entry name" value="Inhibitor of apoptosis (IAP) repeat"/>
    <property type="match status" value="1"/>
</dbReference>
<keyword evidence="3" id="KW-1185">Reference proteome</keyword>
<dbReference type="EMBL" id="SBIQ01000210">
    <property type="protein sequence ID" value="KAF7682626.1"/>
    <property type="molecule type" value="Genomic_DNA"/>
</dbReference>
<organism evidence="2 3">
    <name type="scientific">Astathelohania contejeani</name>
    <dbReference type="NCBI Taxonomy" id="164912"/>
    <lineage>
        <taxon>Eukaryota</taxon>
        <taxon>Fungi</taxon>
        <taxon>Fungi incertae sedis</taxon>
        <taxon>Microsporidia</taxon>
        <taxon>Astathelohaniidae</taxon>
        <taxon>Astathelohania</taxon>
    </lineage>
</organism>
<dbReference type="PANTHER" id="PTHR10044">
    <property type="entry name" value="INHIBITOR OF APOPTOSIS"/>
    <property type="match status" value="1"/>
</dbReference>